<dbReference type="KEGG" id="acry:AC20117_19035"/>
<reference evidence="4 5" key="1">
    <citation type="submission" date="2016-10" db="EMBL/GenBank/DDBJ databases">
        <authorList>
            <person name="de Groot N.N."/>
        </authorList>
    </citation>
    <scope>NUCLEOTIDE SEQUENCE [LARGE SCALE GENOMIC DNA]</scope>
    <source>
        <strain evidence="4 5">DSM 20117</strain>
    </source>
</reference>
<feature type="region of interest" description="Disordered" evidence="1">
    <location>
        <begin position="169"/>
        <end position="193"/>
    </location>
</feature>
<dbReference type="InterPro" id="IPR051675">
    <property type="entry name" value="Endo/Exo/Phosphatase_dom_1"/>
</dbReference>
<dbReference type="GO" id="GO:0006281">
    <property type="term" value="P:DNA repair"/>
    <property type="evidence" value="ECO:0007669"/>
    <property type="project" value="InterPro"/>
</dbReference>
<dbReference type="SUPFAM" id="SSF47781">
    <property type="entry name" value="RuvA domain 2-like"/>
    <property type="match status" value="1"/>
</dbReference>
<evidence type="ECO:0000256" key="2">
    <source>
        <dbReference type="SAM" id="Phobius"/>
    </source>
</evidence>
<dbReference type="RefSeq" id="WP_074702287.1">
    <property type="nucleotide sequence ID" value="NZ_CP018863.1"/>
</dbReference>
<dbReference type="PANTHER" id="PTHR21180:SF32">
    <property type="entry name" value="ENDONUCLEASE_EXONUCLEASE_PHOSPHATASE FAMILY DOMAIN-CONTAINING PROTEIN 1"/>
    <property type="match status" value="1"/>
</dbReference>
<feature type="domain" description="Helix-hairpin-helix DNA-binding motif class 1" evidence="3">
    <location>
        <begin position="239"/>
        <end position="258"/>
    </location>
</feature>
<keyword evidence="2" id="KW-0812">Transmembrane</keyword>
<accession>A0A1H1GHA2</accession>
<dbReference type="PANTHER" id="PTHR21180">
    <property type="entry name" value="ENDONUCLEASE/EXONUCLEASE/PHOSPHATASE FAMILY DOMAIN-CONTAINING PROTEIN 1"/>
    <property type="match status" value="1"/>
</dbReference>
<keyword evidence="5" id="KW-1185">Reference proteome</keyword>
<dbReference type="AlphaFoldDB" id="A0A1H1GHA2"/>
<keyword evidence="2" id="KW-0472">Membrane</keyword>
<feature type="transmembrane region" description="Helical" evidence="2">
    <location>
        <begin position="28"/>
        <end position="49"/>
    </location>
</feature>
<dbReference type="Pfam" id="PF12836">
    <property type="entry name" value="HHH_3"/>
    <property type="match status" value="1"/>
</dbReference>
<evidence type="ECO:0000259" key="3">
    <source>
        <dbReference type="SMART" id="SM00278"/>
    </source>
</evidence>
<name>A0A1H1GHA2_9MICC</name>
<evidence type="ECO:0000313" key="5">
    <source>
        <dbReference type="Proteomes" id="UP000181917"/>
    </source>
</evidence>
<dbReference type="GO" id="GO:0015628">
    <property type="term" value="P:protein secretion by the type II secretion system"/>
    <property type="evidence" value="ECO:0007669"/>
    <property type="project" value="TreeGrafter"/>
</dbReference>
<dbReference type="SMART" id="SM00278">
    <property type="entry name" value="HhH1"/>
    <property type="match status" value="2"/>
</dbReference>
<dbReference type="GO" id="GO:0015627">
    <property type="term" value="C:type II protein secretion system complex"/>
    <property type="evidence" value="ECO:0007669"/>
    <property type="project" value="TreeGrafter"/>
</dbReference>
<feature type="region of interest" description="Disordered" evidence="1">
    <location>
        <begin position="71"/>
        <end position="105"/>
    </location>
</feature>
<protein>
    <submittedName>
        <fullName evidence="4">Competence protein ComEA</fullName>
    </submittedName>
</protein>
<keyword evidence="2" id="KW-1133">Transmembrane helix</keyword>
<dbReference type="Proteomes" id="UP000181917">
    <property type="component" value="Unassembled WGS sequence"/>
</dbReference>
<dbReference type="OrthoDB" id="9758724at2"/>
<dbReference type="STRING" id="37928.SAMN04489742_4069"/>
<dbReference type="InterPro" id="IPR019554">
    <property type="entry name" value="Soluble_ligand-bd"/>
</dbReference>
<feature type="compositionally biased region" description="Gly residues" evidence="1">
    <location>
        <begin position="181"/>
        <end position="191"/>
    </location>
</feature>
<feature type="domain" description="Helix-hairpin-helix DNA-binding motif class 1" evidence="3">
    <location>
        <begin position="209"/>
        <end position="228"/>
    </location>
</feature>
<dbReference type="Pfam" id="PF10531">
    <property type="entry name" value="SLBB"/>
    <property type="match status" value="1"/>
</dbReference>
<dbReference type="EMBL" id="FNKH01000002">
    <property type="protein sequence ID" value="SDR12288.1"/>
    <property type="molecule type" value="Genomic_DNA"/>
</dbReference>
<feature type="compositionally biased region" description="Low complexity" evidence="1">
    <location>
        <begin position="90"/>
        <end position="105"/>
    </location>
</feature>
<evidence type="ECO:0000256" key="1">
    <source>
        <dbReference type="SAM" id="MobiDB-lite"/>
    </source>
</evidence>
<dbReference type="InterPro" id="IPR010994">
    <property type="entry name" value="RuvA_2-like"/>
</dbReference>
<sequence length="261" mass="26214">MGRHRWGTAATEASHGLKISARRPRLRVALGAALIAAGLAFGYALVLLLTADTHREESDVLLSLPVTSSAPVAGPSGEGQGAEQAAEPLPSAAANEEADSAGAAADPGNAAQIIVHVAGAVGRPGIVRLPASARVFEALEAAGGASEDAELASLNLAAPLTDGQQVFVSSPEHQSASGSNGTAGGPEGGAVGAEDQPAAKINLNTASLEELETLPRVGPVLAQRIIDFREQHGSFGRPEDLDAVPGIGEVMLASLVDLVTV</sequence>
<evidence type="ECO:0000313" key="4">
    <source>
        <dbReference type="EMBL" id="SDR12288.1"/>
    </source>
</evidence>
<organism evidence="4 5">
    <name type="scientific">Crystallibacter crystallopoietes</name>
    <dbReference type="NCBI Taxonomy" id="37928"/>
    <lineage>
        <taxon>Bacteria</taxon>
        <taxon>Bacillati</taxon>
        <taxon>Actinomycetota</taxon>
        <taxon>Actinomycetes</taxon>
        <taxon>Micrococcales</taxon>
        <taxon>Micrococcaceae</taxon>
        <taxon>Crystallibacter</taxon>
    </lineage>
</organism>
<proteinExistence type="predicted"/>
<dbReference type="Gene3D" id="1.10.150.280">
    <property type="entry name" value="AF1531-like domain"/>
    <property type="match status" value="1"/>
</dbReference>
<dbReference type="Gene3D" id="3.10.560.10">
    <property type="entry name" value="Outer membrane lipoprotein wza domain like"/>
    <property type="match status" value="1"/>
</dbReference>
<dbReference type="GO" id="GO:0003677">
    <property type="term" value="F:DNA binding"/>
    <property type="evidence" value="ECO:0007669"/>
    <property type="project" value="InterPro"/>
</dbReference>
<gene>
    <name evidence="4" type="ORF">SAMN04489742_4069</name>
</gene>
<dbReference type="InterPro" id="IPR003583">
    <property type="entry name" value="Hlx-hairpin-Hlx_DNA-bd_motif"/>
</dbReference>